<proteinExistence type="predicted"/>
<gene>
    <name evidence="1" type="ORF">JKP88DRAFT_246139</name>
</gene>
<reference evidence="1" key="1">
    <citation type="submission" date="2021-02" db="EMBL/GenBank/DDBJ databases">
        <title>First Annotated Genome of the Yellow-green Alga Tribonema minus.</title>
        <authorList>
            <person name="Mahan K.M."/>
        </authorList>
    </citation>
    <scope>NUCLEOTIDE SEQUENCE</scope>
    <source>
        <strain evidence="1">UTEX B ZZ1240</strain>
    </source>
</reference>
<sequence length="129" mass="14818">MGLDGHVLVSYADLVTAFGDPNSTCLDDHALWRVVIDRRNIEIYCLKKYVHCIPTGSYPWHIGAESLEDVNLVGTKLGRPFWRSGDLYSPNRESRRQVEYAHNVSLGGTKSFELFFWACSERQYDDILF</sequence>
<organism evidence="1 2">
    <name type="scientific">Tribonema minus</name>
    <dbReference type="NCBI Taxonomy" id="303371"/>
    <lineage>
        <taxon>Eukaryota</taxon>
        <taxon>Sar</taxon>
        <taxon>Stramenopiles</taxon>
        <taxon>Ochrophyta</taxon>
        <taxon>PX clade</taxon>
        <taxon>Xanthophyceae</taxon>
        <taxon>Tribonematales</taxon>
        <taxon>Tribonemataceae</taxon>
        <taxon>Tribonema</taxon>
    </lineage>
</organism>
<comment type="caution">
    <text evidence="1">The sequence shown here is derived from an EMBL/GenBank/DDBJ whole genome shotgun (WGS) entry which is preliminary data.</text>
</comment>
<dbReference type="AlphaFoldDB" id="A0A835YUD7"/>
<name>A0A835YUD7_9STRA</name>
<protein>
    <submittedName>
        <fullName evidence="1">Uncharacterized protein</fullName>
    </submittedName>
</protein>
<evidence type="ECO:0000313" key="1">
    <source>
        <dbReference type="EMBL" id="KAG5181575.1"/>
    </source>
</evidence>
<dbReference type="EMBL" id="JAFCMP010000312">
    <property type="protein sequence ID" value="KAG5181575.1"/>
    <property type="molecule type" value="Genomic_DNA"/>
</dbReference>
<accession>A0A835YUD7</accession>
<evidence type="ECO:0000313" key="2">
    <source>
        <dbReference type="Proteomes" id="UP000664859"/>
    </source>
</evidence>
<keyword evidence="2" id="KW-1185">Reference proteome</keyword>
<dbReference type="Proteomes" id="UP000664859">
    <property type="component" value="Unassembled WGS sequence"/>
</dbReference>